<comment type="caution">
    <text evidence="2">The sequence shown here is derived from an EMBL/GenBank/DDBJ whole genome shotgun (WGS) entry which is preliminary data.</text>
</comment>
<dbReference type="EMBL" id="JAUYVI010000003">
    <property type="protein sequence ID" value="MDQ7247776.1"/>
    <property type="molecule type" value="Genomic_DNA"/>
</dbReference>
<dbReference type="InterPro" id="IPR007138">
    <property type="entry name" value="ABM_dom"/>
</dbReference>
<dbReference type="GO" id="GO:0004497">
    <property type="term" value="F:monooxygenase activity"/>
    <property type="evidence" value="ECO:0007669"/>
    <property type="project" value="UniProtKB-KW"/>
</dbReference>
<evidence type="ECO:0000313" key="3">
    <source>
        <dbReference type="Proteomes" id="UP001230156"/>
    </source>
</evidence>
<dbReference type="SUPFAM" id="SSF54909">
    <property type="entry name" value="Dimeric alpha+beta barrel"/>
    <property type="match status" value="1"/>
</dbReference>
<keyword evidence="2" id="KW-0503">Monooxygenase</keyword>
<dbReference type="Proteomes" id="UP001230156">
    <property type="component" value="Unassembled WGS sequence"/>
</dbReference>
<dbReference type="PROSITE" id="PS51725">
    <property type="entry name" value="ABM"/>
    <property type="match status" value="1"/>
</dbReference>
<accession>A0ABU0YJ97</accession>
<reference evidence="3" key="1">
    <citation type="submission" date="2023-08" db="EMBL/GenBank/DDBJ databases">
        <title>Rhodospirillaceae gen. nov., a novel taxon isolated from the Yangtze River Yuezi River estuary sludge.</title>
        <authorList>
            <person name="Ruan L."/>
        </authorList>
    </citation>
    <scope>NUCLEOTIDE SEQUENCE [LARGE SCALE GENOMIC DNA]</scope>
    <source>
        <strain evidence="3">R-7</strain>
    </source>
</reference>
<name>A0ABU0YJ97_9PROT</name>
<dbReference type="EC" id="1.-.-.-" evidence="2"/>
<evidence type="ECO:0000313" key="2">
    <source>
        <dbReference type="EMBL" id="MDQ7247776.1"/>
    </source>
</evidence>
<keyword evidence="3" id="KW-1185">Reference proteome</keyword>
<evidence type="ECO:0000259" key="1">
    <source>
        <dbReference type="PROSITE" id="PS51725"/>
    </source>
</evidence>
<dbReference type="Pfam" id="PF03992">
    <property type="entry name" value="ABM"/>
    <property type="match status" value="1"/>
</dbReference>
<protein>
    <submittedName>
        <fullName evidence="2">Quinol monooxygenase</fullName>
        <ecNumber evidence="2">1.-.-.-</ecNumber>
    </submittedName>
</protein>
<dbReference type="RefSeq" id="WP_379955210.1">
    <property type="nucleotide sequence ID" value="NZ_JAUYVI010000003.1"/>
</dbReference>
<dbReference type="InterPro" id="IPR011008">
    <property type="entry name" value="Dimeric_a/b-barrel"/>
</dbReference>
<feature type="domain" description="ABM" evidence="1">
    <location>
        <begin position="2"/>
        <end position="96"/>
    </location>
</feature>
<dbReference type="PANTHER" id="PTHR33336">
    <property type="entry name" value="QUINOL MONOOXYGENASE YGIN-RELATED"/>
    <property type="match status" value="1"/>
</dbReference>
<dbReference type="Gene3D" id="3.30.70.100">
    <property type="match status" value="1"/>
</dbReference>
<proteinExistence type="predicted"/>
<keyword evidence="2" id="KW-0560">Oxidoreductase</keyword>
<gene>
    <name evidence="2" type="ORF">Q8A70_08870</name>
</gene>
<sequence length="99" mass="10634">MIHVLAFITAHPGKRTQLLELFQAVVPTVREEHGCIEYGVVVDVPGADPAFGPDTYVVVEKWENLEALKAHSVAPHMKSFGAAAGALIAKRAVHVLQPA</sequence>
<organism evidence="2 3">
    <name type="scientific">Dongia sedimenti</name>
    <dbReference type="NCBI Taxonomy" id="3064282"/>
    <lineage>
        <taxon>Bacteria</taxon>
        <taxon>Pseudomonadati</taxon>
        <taxon>Pseudomonadota</taxon>
        <taxon>Alphaproteobacteria</taxon>
        <taxon>Rhodospirillales</taxon>
        <taxon>Dongiaceae</taxon>
        <taxon>Dongia</taxon>
    </lineage>
</organism>
<dbReference type="PANTHER" id="PTHR33336:SF3">
    <property type="entry name" value="ABM DOMAIN-CONTAINING PROTEIN"/>
    <property type="match status" value="1"/>
</dbReference>
<dbReference type="InterPro" id="IPR050744">
    <property type="entry name" value="AI-2_Isomerase_LsrG"/>
</dbReference>